<proteinExistence type="predicted"/>
<keyword evidence="2" id="KW-1133">Transmembrane helix</keyword>
<comment type="caution">
    <text evidence="3">The sequence shown here is derived from an EMBL/GenBank/DDBJ whole genome shotgun (WGS) entry which is preliminary data.</text>
</comment>
<feature type="transmembrane region" description="Helical" evidence="2">
    <location>
        <begin position="81"/>
        <end position="102"/>
    </location>
</feature>
<accession>A0A7Y9EU22</accession>
<dbReference type="AlphaFoldDB" id="A0A7Y9EU22"/>
<keyword evidence="2" id="KW-0472">Membrane</keyword>
<dbReference type="RefSeq" id="WP_179431915.1">
    <property type="nucleotide sequence ID" value="NZ_BAABLC010000001.1"/>
</dbReference>
<evidence type="ECO:0000313" key="3">
    <source>
        <dbReference type="EMBL" id="NYD53969.1"/>
    </source>
</evidence>
<evidence type="ECO:0000313" key="4">
    <source>
        <dbReference type="Proteomes" id="UP000552045"/>
    </source>
</evidence>
<sequence>MVDRGSRYVAGTEGAPPLPPPGGYRGARRVAPTTPPVAPPASGAPTAPAPPPSAPPAAWPLADHHAPEAAAPRERSAHTGAMGWIAIGAATVFALILLVTLASGAVGALYGTTLLVLQLLVLVAVVAALCTARGRLLGAAALAVALVFNVATLGGVGAVGAEALGAYDGQKSDEQKFWEAYPGIKDDDPGQALYQPSLEDVRAEAEATLAAVRQRLTAEYGIQWVAVGDEVLRPERNGYGGESMLQQYTSASWASTEPITGYTRKLAVMHTIEDVLWERGWEGMWAFNDPRSGIDPSIIQKMYGGDRPENQVNWEWYAELWPDPGLFYADIVDLANDGTGQYRASREATSARTGEPLEGLQLVVIAGELLSADDAAAYEDALKRYP</sequence>
<evidence type="ECO:0000256" key="2">
    <source>
        <dbReference type="SAM" id="Phobius"/>
    </source>
</evidence>
<gene>
    <name evidence="3" type="ORF">BKA02_001024</name>
</gene>
<keyword evidence="4" id="KW-1185">Reference proteome</keyword>
<name>A0A7Y9EU22_9MICO</name>
<protein>
    <submittedName>
        <fullName evidence="3">Uncharacterized protein</fullName>
    </submittedName>
</protein>
<dbReference type="Proteomes" id="UP000552045">
    <property type="component" value="Unassembled WGS sequence"/>
</dbReference>
<feature type="compositionally biased region" description="Pro residues" evidence="1">
    <location>
        <begin position="47"/>
        <end position="58"/>
    </location>
</feature>
<feature type="region of interest" description="Disordered" evidence="1">
    <location>
        <begin position="1"/>
        <end position="74"/>
    </location>
</feature>
<feature type="transmembrane region" description="Helical" evidence="2">
    <location>
        <begin position="108"/>
        <end position="129"/>
    </location>
</feature>
<organism evidence="3 4">
    <name type="scientific">Microbacterium pseudoresistens</name>
    <dbReference type="NCBI Taxonomy" id="640634"/>
    <lineage>
        <taxon>Bacteria</taxon>
        <taxon>Bacillati</taxon>
        <taxon>Actinomycetota</taxon>
        <taxon>Actinomycetes</taxon>
        <taxon>Micrococcales</taxon>
        <taxon>Microbacteriaceae</taxon>
        <taxon>Microbacterium</taxon>
    </lineage>
</organism>
<keyword evidence="2" id="KW-0812">Transmembrane</keyword>
<dbReference type="EMBL" id="JACCBH010000001">
    <property type="protein sequence ID" value="NYD53969.1"/>
    <property type="molecule type" value="Genomic_DNA"/>
</dbReference>
<reference evidence="3 4" key="1">
    <citation type="submission" date="2020-07" db="EMBL/GenBank/DDBJ databases">
        <title>Sequencing the genomes of 1000 actinobacteria strains.</title>
        <authorList>
            <person name="Klenk H.-P."/>
        </authorList>
    </citation>
    <scope>NUCLEOTIDE SEQUENCE [LARGE SCALE GENOMIC DNA]</scope>
    <source>
        <strain evidence="3 4">DSM 22185</strain>
    </source>
</reference>
<evidence type="ECO:0000256" key="1">
    <source>
        <dbReference type="SAM" id="MobiDB-lite"/>
    </source>
</evidence>
<feature type="compositionally biased region" description="Basic and acidic residues" evidence="1">
    <location>
        <begin position="62"/>
        <end position="74"/>
    </location>
</feature>
<feature type="transmembrane region" description="Helical" evidence="2">
    <location>
        <begin position="136"/>
        <end position="161"/>
    </location>
</feature>